<reference evidence="8" key="1">
    <citation type="journal article" date="2013" name="Nature">
        <title>Draft genome of the wheat A-genome progenitor Triticum urartu.</title>
        <authorList>
            <person name="Ling H.Q."/>
            <person name="Zhao S."/>
            <person name="Liu D."/>
            <person name="Wang J."/>
            <person name="Sun H."/>
            <person name="Zhang C."/>
            <person name="Fan H."/>
            <person name="Li D."/>
            <person name="Dong L."/>
            <person name="Tao Y."/>
            <person name="Gao C."/>
            <person name="Wu H."/>
            <person name="Li Y."/>
            <person name="Cui Y."/>
            <person name="Guo X."/>
            <person name="Zheng S."/>
            <person name="Wang B."/>
            <person name="Yu K."/>
            <person name="Liang Q."/>
            <person name="Yang W."/>
            <person name="Lou X."/>
            <person name="Chen J."/>
            <person name="Feng M."/>
            <person name="Jian J."/>
            <person name="Zhang X."/>
            <person name="Luo G."/>
            <person name="Jiang Y."/>
            <person name="Liu J."/>
            <person name="Wang Z."/>
            <person name="Sha Y."/>
            <person name="Zhang B."/>
            <person name="Wu H."/>
            <person name="Tang D."/>
            <person name="Shen Q."/>
            <person name="Xue P."/>
            <person name="Zou S."/>
            <person name="Wang X."/>
            <person name="Liu X."/>
            <person name="Wang F."/>
            <person name="Yang Y."/>
            <person name="An X."/>
            <person name="Dong Z."/>
            <person name="Zhang K."/>
            <person name="Zhang X."/>
            <person name="Luo M.C."/>
            <person name="Dvorak J."/>
            <person name="Tong Y."/>
            <person name="Wang J."/>
            <person name="Yang H."/>
            <person name="Li Z."/>
            <person name="Wang D."/>
            <person name="Zhang A."/>
            <person name="Wang J."/>
        </authorList>
    </citation>
    <scope>NUCLEOTIDE SEQUENCE</scope>
    <source>
        <strain evidence="8">cv. G1812</strain>
    </source>
</reference>
<name>A0A8R7V087_TRIUA</name>
<evidence type="ECO:0000256" key="3">
    <source>
        <dbReference type="ARBA" id="ARBA00022737"/>
    </source>
</evidence>
<dbReference type="EnsemblPlants" id="TuG1812G0700000221.01.T01">
    <property type="protein sequence ID" value="TuG1812G0700000221.01.T01.cds460213"/>
    <property type="gene ID" value="TuG1812G0700000221.01"/>
</dbReference>
<proteinExistence type="inferred from homology"/>
<comment type="similarity">
    <text evidence="1">Belongs to the disease resistance NB-LRR family.</text>
</comment>
<evidence type="ECO:0000256" key="4">
    <source>
        <dbReference type="ARBA" id="ARBA00022741"/>
    </source>
</evidence>
<dbReference type="GO" id="GO:0006952">
    <property type="term" value="P:defense response"/>
    <property type="evidence" value="ECO:0007669"/>
    <property type="project" value="UniProtKB-KW"/>
</dbReference>
<reference evidence="7" key="2">
    <citation type="submission" date="2018-03" db="EMBL/GenBank/DDBJ databases">
        <title>The Triticum urartu genome reveals the dynamic nature of wheat genome evolution.</title>
        <authorList>
            <person name="Ling H."/>
            <person name="Ma B."/>
            <person name="Shi X."/>
            <person name="Liu H."/>
            <person name="Dong L."/>
            <person name="Sun H."/>
            <person name="Cao Y."/>
            <person name="Gao Q."/>
            <person name="Zheng S."/>
            <person name="Li Y."/>
            <person name="Yu Y."/>
            <person name="Du H."/>
            <person name="Qi M."/>
            <person name="Li Y."/>
            <person name="Yu H."/>
            <person name="Cui Y."/>
            <person name="Wang N."/>
            <person name="Chen C."/>
            <person name="Wu H."/>
            <person name="Zhao Y."/>
            <person name="Zhang J."/>
            <person name="Li Y."/>
            <person name="Zhou W."/>
            <person name="Zhang B."/>
            <person name="Hu W."/>
            <person name="Eijk M."/>
            <person name="Tang J."/>
            <person name="Witsenboer H."/>
            <person name="Zhao S."/>
            <person name="Li Z."/>
            <person name="Zhang A."/>
            <person name="Wang D."/>
            <person name="Liang C."/>
        </authorList>
    </citation>
    <scope>NUCLEOTIDE SEQUENCE [LARGE SCALE GENOMIC DNA]</scope>
    <source>
        <strain evidence="7">cv. G1812</strain>
    </source>
</reference>
<evidence type="ECO:0000256" key="1">
    <source>
        <dbReference type="ARBA" id="ARBA00008894"/>
    </source>
</evidence>
<dbReference type="Gramene" id="TuG1812G0700000221.01.T01">
    <property type="protein sequence ID" value="TuG1812G0700000221.01.T01.cds460213"/>
    <property type="gene ID" value="TuG1812G0700000221.01"/>
</dbReference>
<dbReference type="Proteomes" id="UP000015106">
    <property type="component" value="Chromosome 7"/>
</dbReference>
<dbReference type="Gene3D" id="1.20.5.4130">
    <property type="match status" value="1"/>
</dbReference>
<protein>
    <recommendedName>
        <fullName evidence="6">Disease resistance N-terminal domain-containing protein</fullName>
    </recommendedName>
</protein>
<keyword evidence="8" id="KW-1185">Reference proteome</keyword>
<sequence length="131" mass="15057">MEAAIIGALLKTTLPKALSALGGSRDVRSIQSELRYIEAAIQDHRRKTGGRDTSHLRAAWIQDLTLFAFDIEDCVDRFLRQEMPPEDGDAGFLRRSARAARSMVFTRTLFSLRIRKLKARSEEIHRRLKRY</sequence>
<dbReference type="InterPro" id="IPR041118">
    <property type="entry name" value="Rx_N"/>
</dbReference>
<reference evidence="7" key="3">
    <citation type="submission" date="2022-06" db="UniProtKB">
        <authorList>
            <consortium name="EnsemblPlants"/>
        </authorList>
    </citation>
    <scope>IDENTIFICATION</scope>
</reference>
<evidence type="ECO:0000256" key="5">
    <source>
        <dbReference type="ARBA" id="ARBA00022821"/>
    </source>
</evidence>
<keyword evidence="4" id="KW-0547">Nucleotide-binding</keyword>
<evidence type="ECO:0000259" key="6">
    <source>
        <dbReference type="Pfam" id="PF18052"/>
    </source>
</evidence>
<evidence type="ECO:0000256" key="2">
    <source>
        <dbReference type="ARBA" id="ARBA00022614"/>
    </source>
</evidence>
<feature type="domain" description="Disease resistance N-terminal" evidence="6">
    <location>
        <begin position="18"/>
        <end position="83"/>
    </location>
</feature>
<keyword evidence="2" id="KW-0433">Leucine-rich repeat</keyword>
<dbReference type="Pfam" id="PF18052">
    <property type="entry name" value="Rx_N"/>
    <property type="match status" value="1"/>
</dbReference>
<keyword evidence="5" id="KW-0611">Plant defense</keyword>
<evidence type="ECO:0000313" key="8">
    <source>
        <dbReference type="Proteomes" id="UP000015106"/>
    </source>
</evidence>
<dbReference type="GO" id="GO:0000166">
    <property type="term" value="F:nucleotide binding"/>
    <property type="evidence" value="ECO:0007669"/>
    <property type="project" value="UniProtKB-KW"/>
</dbReference>
<accession>A0A8R7V087</accession>
<organism evidence="7 8">
    <name type="scientific">Triticum urartu</name>
    <name type="common">Red wild einkorn</name>
    <name type="synonym">Crithodium urartu</name>
    <dbReference type="NCBI Taxonomy" id="4572"/>
    <lineage>
        <taxon>Eukaryota</taxon>
        <taxon>Viridiplantae</taxon>
        <taxon>Streptophyta</taxon>
        <taxon>Embryophyta</taxon>
        <taxon>Tracheophyta</taxon>
        <taxon>Spermatophyta</taxon>
        <taxon>Magnoliopsida</taxon>
        <taxon>Liliopsida</taxon>
        <taxon>Poales</taxon>
        <taxon>Poaceae</taxon>
        <taxon>BOP clade</taxon>
        <taxon>Pooideae</taxon>
        <taxon>Triticodae</taxon>
        <taxon>Triticeae</taxon>
        <taxon>Triticinae</taxon>
        <taxon>Triticum</taxon>
    </lineage>
</organism>
<evidence type="ECO:0000313" key="7">
    <source>
        <dbReference type="EnsemblPlants" id="TuG1812G0700000221.01.T01.cds460213"/>
    </source>
</evidence>
<dbReference type="AlphaFoldDB" id="A0A8R7V087"/>
<keyword evidence="3" id="KW-0677">Repeat</keyword>